<gene>
    <name evidence="1" type="ORF">RND15_00545</name>
</gene>
<dbReference type="SUPFAM" id="SSF53850">
    <property type="entry name" value="Periplasmic binding protein-like II"/>
    <property type="match status" value="1"/>
</dbReference>
<evidence type="ECO:0000313" key="1">
    <source>
        <dbReference type="EMBL" id="MDT0541210.1"/>
    </source>
</evidence>
<dbReference type="Pfam" id="PF01547">
    <property type="entry name" value="SBP_bac_1"/>
    <property type="match status" value="1"/>
</dbReference>
<evidence type="ECO:0000313" key="2">
    <source>
        <dbReference type="Proteomes" id="UP001180754"/>
    </source>
</evidence>
<dbReference type="RefSeq" id="WP_311721468.1">
    <property type="nucleotide sequence ID" value="NZ_JAVRFD010000001.1"/>
</dbReference>
<dbReference type="PANTHER" id="PTHR43649:SF30">
    <property type="entry name" value="ABC TRANSPORTER SUBSTRATE-BINDING PROTEIN"/>
    <property type="match status" value="1"/>
</dbReference>
<comment type="caution">
    <text evidence="1">The sequence shown here is derived from an EMBL/GenBank/DDBJ whole genome shotgun (WGS) entry which is preliminary data.</text>
</comment>
<sequence length="466" mass="50785">MVSATYDGFPAAVGVSRLRVYDWPTVNCGRLPRPSRRAVLAVAAVGLGTALTGTLSACSAASGDTSGITLRFSWWGNDDRAARTEKAVRLFEKEHPGVTVRTSNSDFGSYLQKLATQAAGGGVPDVVQLDYRQISQYAGGKAIMPLDGAIKGRTIRTSDMDQDFLRTGTYKGRQFALPMGRGITGYAYDSAVYKKAGIPTPRPSWTWQDWAEANKKIAALGLKSPDGRPYTGSNDGGDNEDVFETWLRSRGKNLYADQTELGFNEDDLTAFWSFRDRLRREGAIAQARDTVQAGSTETSPIGRRLAAADFTWDAPFPGYTALLGEDIHFAPVPTTDGRQGAYFKPSMLLGIGANSKHPQEAAQLIDFLLNDPRAGDILGFSRSTPPNRKIAARVAKTLEGPEREIYDYAQTMEKYGLDAPPTAPPPGDLAIQTALNRGYQRVMYGMATPRQAAREFIDEANRELES</sequence>
<dbReference type="Gene3D" id="3.40.190.10">
    <property type="entry name" value="Periplasmic binding protein-like II"/>
    <property type="match status" value="2"/>
</dbReference>
<proteinExistence type="predicted"/>
<dbReference type="Proteomes" id="UP001180754">
    <property type="component" value="Unassembled WGS sequence"/>
</dbReference>
<accession>A0ABU2X7U9</accession>
<keyword evidence="2" id="KW-1185">Reference proteome</keyword>
<dbReference type="PANTHER" id="PTHR43649">
    <property type="entry name" value="ARABINOSE-BINDING PROTEIN-RELATED"/>
    <property type="match status" value="1"/>
</dbReference>
<name>A0ABU2X7U9_9ACTN</name>
<protein>
    <submittedName>
        <fullName evidence="1">ABC transporter substrate-binding protein</fullName>
    </submittedName>
</protein>
<dbReference type="EMBL" id="JAVRFD010000001">
    <property type="protein sequence ID" value="MDT0541210.1"/>
    <property type="molecule type" value="Genomic_DNA"/>
</dbReference>
<organism evidence="1 2">
    <name type="scientific">Streptomyces lonegramiae</name>
    <dbReference type="NCBI Taxonomy" id="3075524"/>
    <lineage>
        <taxon>Bacteria</taxon>
        <taxon>Bacillati</taxon>
        <taxon>Actinomycetota</taxon>
        <taxon>Actinomycetes</taxon>
        <taxon>Kitasatosporales</taxon>
        <taxon>Streptomycetaceae</taxon>
        <taxon>Streptomyces</taxon>
    </lineage>
</organism>
<reference evidence="1" key="1">
    <citation type="submission" date="2024-05" db="EMBL/GenBank/DDBJ databases">
        <title>30 novel species of actinomycetes from the DSMZ collection.</title>
        <authorList>
            <person name="Nouioui I."/>
        </authorList>
    </citation>
    <scope>NUCLEOTIDE SEQUENCE</scope>
    <source>
        <strain evidence="1">DSM 41529</strain>
    </source>
</reference>
<dbReference type="InterPro" id="IPR050490">
    <property type="entry name" value="Bact_solute-bd_prot1"/>
</dbReference>
<dbReference type="InterPro" id="IPR006059">
    <property type="entry name" value="SBP"/>
</dbReference>